<dbReference type="Gene3D" id="1.10.1300.10">
    <property type="entry name" value="3'5'-cyclic nucleotide phosphodiesterase, catalytic domain"/>
    <property type="match status" value="1"/>
</dbReference>
<feature type="region of interest" description="Disordered" evidence="7">
    <location>
        <begin position="431"/>
        <end position="450"/>
    </location>
</feature>
<comment type="similarity">
    <text evidence="6">Belongs to the cyclic nucleotide phosphodiesterase family.</text>
</comment>
<evidence type="ECO:0000313" key="9">
    <source>
        <dbReference type="EMBL" id="KAK2080441.1"/>
    </source>
</evidence>
<dbReference type="CDD" id="cd00077">
    <property type="entry name" value="HDc"/>
    <property type="match status" value="1"/>
</dbReference>
<evidence type="ECO:0000313" key="10">
    <source>
        <dbReference type="Proteomes" id="UP001255856"/>
    </source>
</evidence>
<dbReference type="PROSITE" id="PS51845">
    <property type="entry name" value="PDEASE_I_2"/>
    <property type="match status" value="1"/>
</dbReference>
<feature type="binding site" evidence="4">
    <location>
        <position position="380"/>
    </location>
    <ligand>
        <name>AMP</name>
        <dbReference type="ChEBI" id="CHEBI:456215"/>
    </ligand>
</feature>
<feature type="binding site" evidence="5">
    <location>
        <position position="329"/>
    </location>
    <ligand>
        <name>Zn(2+)</name>
        <dbReference type="ChEBI" id="CHEBI:29105"/>
        <label>1</label>
    </ligand>
</feature>
<dbReference type="Pfam" id="PF00233">
    <property type="entry name" value="PDEase_I"/>
    <property type="match status" value="1"/>
</dbReference>
<dbReference type="InterPro" id="IPR023088">
    <property type="entry name" value="PDEase"/>
</dbReference>
<reference evidence="9" key="1">
    <citation type="submission" date="2021-01" db="EMBL/GenBank/DDBJ databases">
        <authorList>
            <person name="Eckstrom K.M.E."/>
        </authorList>
    </citation>
    <scope>NUCLEOTIDE SEQUENCE</scope>
    <source>
        <strain evidence="9">UVCC 0001</strain>
    </source>
</reference>
<dbReference type="Proteomes" id="UP001255856">
    <property type="component" value="Unassembled WGS sequence"/>
</dbReference>
<dbReference type="InterPro" id="IPR002073">
    <property type="entry name" value="PDEase_catalytic_dom"/>
</dbReference>
<sequence>MSGSVLLRFLDTPIARKAFNAVQHFKREEELDDEEQFALLRLHSWLGRSEKVDSRTIWLDDAQRAYLRSFTSKRIPEEDKGKQSVPSAKVAPSGGSFGGCVPRQFSLNEMLERLEDWERFDVFVMERLTSGEPLRVVTTELLRRRGIIAALQLPEERLASFLRAAERAYCPNPYHNATHAADVTQALGAMLAMDAYGEALTHLEQLALLVSGAVHDLGHPGVQNAFLVRTEADCAKQFHGKSVNESMHVALAFELLSRPENDFLVSLPDEFRREFFQLVEAMVLCTDMAFHAAAVDDFADTLAEYGADLNAWPAEARVKALQMLLHTADISNPARPLHHCMAWGRKIHDEMYRQGDLERALGLEVTAVCDRSTAPVACGQLKFINIFLTPCLRVVEGLAPNFVRAAMPHIESAAAYWKEQIDKGDRAQALRQGRAAGAAPGAGAAPNTVTLPAAAPALKGGKKAGDDERASSDSLVEA</sequence>
<name>A0AAD9IMK2_PROWI</name>
<dbReference type="EMBL" id="JASFZW010000001">
    <property type="protein sequence ID" value="KAK2080441.1"/>
    <property type="molecule type" value="Genomic_DNA"/>
</dbReference>
<feature type="region of interest" description="Disordered" evidence="7">
    <location>
        <begin position="456"/>
        <end position="478"/>
    </location>
</feature>
<accession>A0AAD9IMK2</accession>
<keyword evidence="1 5" id="KW-0479">Metal-binding</keyword>
<dbReference type="InterPro" id="IPR036971">
    <property type="entry name" value="PDEase_catalytic_dom_sf"/>
</dbReference>
<evidence type="ECO:0000256" key="6">
    <source>
        <dbReference type="RuleBase" id="RU363067"/>
    </source>
</evidence>
<feature type="domain" description="PDEase" evidence="8">
    <location>
        <begin position="99"/>
        <end position="424"/>
    </location>
</feature>
<protein>
    <recommendedName>
        <fullName evidence="6">Phosphodiesterase</fullName>
        <ecNumber evidence="6">3.1.4.-</ecNumber>
    </recommendedName>
</protein>
<feature type="binding site" evidence="5">
    <location>
        <position position="179"/>
    </location>
    <ligand>
        <name>Zn(2+)</name>
        <dbReference type="ChEBI" id="CHEBI:29105"/>
        <label>1</label>
    </ligand>
</feature>
<evidence type="ECO:0000256" key="5">
    <source>
        <dbReference type="PIRSR" id="PIRSR623088-3"/>
    </source>
</evidence>
<evidence type="ECO:0000259" key="8">
    <source>
        <dbReference type="PROSITE" id="PS51845"/>
    </source>
</evidence>
<evidence type="ECO:0000256" key="7">
    <source>
        <dbReference type="SAM" id="MobiDB-lite"/>
    </source>
</evidence>
<organism evidence="9 10">
    <name type="scientific">Prototheca wickerhamii</name>
    <dbReference type="NCBI Taxonomy" id="3111"/>
    <lineage>
        <taxon>Eukaryota</taxon>
        <taxon>Viridiplantae</taxon>
        <taxon>Chlorophyta</taxon>
        <taxon>core chlorophytes</taxon>
        <taxon>Trebouxiophyceae</taxon>
        <taxon>Chlorellales</taxon>
        <taxon>Chlorellaceae</taxon>
        <taxon>Prototheca</taxon>
    </lineage>
</organism>
<dbReference type="AlphaFoldDB" id="A0AAD9IMK2"/>
<feature type="binding site" evidence="4">
    <location>
        <position position="216"/>
    </location>
    <ligand>
        <name>AMP</name>
        <dbReference type="ChEBI" id="CHEBI:456215"/>
    </ligand>
</feature>
<feature type="binding site" evidence="5">
    <location>
        <position position="216"/>
    </location>
    <ligand>
        <name>Zn(2+)</name>
        <dbReference type="ChEBI" id="CHEBI:29105"/>
        <label>2</label>
    </ligand>
</feature>
<keyword evidence="10" id="KW-1185">Reference proteome</keyword>
<dbReference type="PANTHER" id="PTHR11347">
    <property type="entry name" value="CYCLIC NUCLEOTIDE PHOSPHODIESTERASE"/>
    <property type="match status" value="1"/>
</dbReference>
<dbReference type="GO" id="GO:0007165">
    <property type="term" value="P:signal transduction"/>
    <property type="evidence" value="ECO:0007669"/>
    <property type="project" value="InterPro"/>
</dbReference>
<evidence type="ECO:0000256" key="3">
    <source>
        <dbReference type="PIRSR" id="PIRSR623088-1"/>
    </source>
</evidence>
<dbReference type="SUPFAM" id="SSF109604">
    <property type="entry name" value="HD-domain/PDEase-like"/>
    <property type="match status" value="1"/>
</dbReference>
<proteinExistence type="inferred from homology"/>
<evidence type="ECO:0000256" key="4">
    <source>
        <dbReference type="PIRSR" id="PIRSR623088-2"/>
    </source>
</evidence>
<evidence type="ECO:0000256" key="1">
    <source>
        <dbReference type="ARBA" id="ARBA00022723"/>
    </source>
</evidence>
<feature type="binding site" evidence="5">
    <location>
        <position position="215"/>
    </location>
    <ligand>
        <name>Zn(2+)</name>
        <dbReference type="ChEBI" id="CHEBI:29105"/>
        <label>1</label>
    </ligand>
</feature>
<gene>
    <name evidence="9" type="ORF">QBZ16_000294</name>
</gene>
<dbReference type="InterPro" id="IPR023174">
    <property type="entry name" value="PDEase_CS"/>
</dbReference>
<dbReference type="PRINTS" id="PR00387">
    <property type="entry name" value="PDIESTERASE1"/>
</dbReference>
<dbReference type="GO" id="GO:0004114">
    <property type="term" value="F:3',5'-cyclic-nucleotide phosphodiesterase activity"/>
    <property type="evidence" value="ECO:0007669"/>
    <property type="project" value="InterPro"/>
</dbReference>
<keyword evidence="2 6" id="KW-0378">Hydrolase</keyword>
<evidence type="ECO:0000256" key="2">
    <source>
        <dbReference type="ARBA" id="ARBA00022801"/>
    </source>
</evidence>
<feature type="binding site" evidence="4">
    <location>
        <position position="329"/>
    </location>
    <ligand>
        <name>AMP</name>
        <dbReference type="ChEBI" id="CHEBI:456215"/>
    </ligand>
</feature>
<feature type="active site" description="Proton donor" evidence="3">
    <location>
        <position position="175"/>
    </location>
</feature>
<dbReference type="EC" id="3.1.4.-" evidence="6"/>
<comment type="cofactor">
    <cofactor evidence="6">
        <name>a divalent metal cation</name>
        <dbReference type="ChEBI" id="CHEBI:60240"/>
    </cofactor>
    <text evidence="6">Binds 2 divalent metal cations per subunit. Site 1 may preferentially bind zinc ions, while site 2 has a preference for magnesium and/or manganese ions.</text>
</comment>
<dbReference type="GO" id="GO:0046872">
    <property type="term" value="F:metal ion binding"/>
    <property type="evidence" value="ECO:0007669"/>
    <property type="project" value="UniProtKB-KW"/>
</dbReference>
<comment type="caution">
    <text evidence="9">The sequence shown here is derived from an EMBL/GenBank/DDBJ whole genome shotgun (WGS) entry which is preliminary data.</text>
</comment>
<dbReference type="SMART" id="SM00471">
    <property type="entry name" value="HDc"/>
    <property type="match status" value="1"/>
</dbReference>
<dbReference type="InterPro" id="IPR003607">
    <property type="entry name" value="HD/PDEase_dom"/>
</dbReference>
<dbReference type="PROSITE" id="PS00126">
    <property type="entry name" value="PDEASE_I_1"/>
    <property type="match status" value="1"/>
</dbReference>
<feature type="binding site" evidence="5">
    <location>
        <position position="216"/>
    </location>
    <ligand>
        <name>Zn(2+)</name>
        <dbReference type="ChEBI" id="CHEBI:29105"/>
        <label>1</label>
    </ligand>
</feature>
<feature type="binding site" evidence="4">
    <location>
        <begin position="175"/>
        <end position="179"/>
    </location>
    <ligand>
        <name>AMP</name>
        <dbReference type="ChEBI" id="CHEBI:456215"/>
    </ligand>
</feature>